<dbReference type="EMBL" id="JAAIYO010000009">
    <property type="protein sequence ID" value="MBE4751825.1"/>
    <property type="molecule type" value="Genomic_DNA"/>
</dbReference>
<feature type="region of interest" description="Disordered" evidence="1">
    <location>
        <begin position="141"/>
        <end position="166"/>
    </location>
</feature>
<name>A0ABR9PV80_9BACT</name>
<evidence type="ECO:0000256" key="1">
    <source>
        <dbReference type="SAM" id="MobiDB-lite"/>
    </source>
</evidence>
<dbReference type="Proteomes" id="UP001516472">
    <property type="component" value="Unassembled WGS sequence"/>
</dbReference>
<proteinExistence type="predicted"/>
<organism evidence="2 3">
    <name type="scientific">Corallococcus soli</name>
    <dbReference type="NCBI Taxonomy" id="2710757"/>
    <lineage>
        <taxon>Bacteria</taxon>
        <taxon>Pseudomonadati</taxon>
        <taxon>Myxococcota</taxon>
        <taxon>Myxococcia</taxon>
        <taxon>Myxococcales</taxon>
        <taxon>Cystobacterineae</taxon>
        <taxon>Myxococcaceae</taxon>
        <taxon>Corallococcus</taxon>
    </lineage>
</organism>
<comment type="caution">
    <text evidence="2">The sequence shown here is derived from an EMBL/GenBank/DDBJ whole genome shotgun (WGS) entry which is preliminary data.</text>
</comment>
<accession>A0ABR9PV80</accession>
<evidence type="ECO:0000313" key="2">
    <source>
        <dbReference type="EMBL" id="MBE4751825.1"/>
    </source>
</evidence>
<gene>
    <name evidence="2" type="ORF">G4177_27010</name>
</gene>
<keyword evidence="3" id="KW-1185">Reference proteome</keyword>
<protein>
    <submittedName>
        <fullName evidence="2">Uncharacterized protein</fullName>
    </submittedName>
</protein>
<dbReference type="RefSeq" id="WP_193429020.1">
    <property type="nucleotide sequence ID" value="NZ_CBCSIP010000032.1"/>
</dbReference>
<reference evidence="2 3" key="1">
    <citation type="submission" date="2020-02" db="EMBL/GenBank/DDBJ databases">
        <authorList>
            <person name="Babadi Z.K."/>
            <person name="Risdian C."/>
            <person name="Ebrahimipour G.H."/>
            <person name="Wink J."/>
        </authorList>
    </citation>
    <scope>NUCLEOTIDE SEQUENCE [LARGE SCALE GENOMIC DNA]</scope>
    <source>
        <strain evidence="2 3">ZKHCc1 1396</strain>
    </source>
</reference>
<sequence>MSTLVSRFQSMHQRAGTEVESPDGQFRVDRMEPSEYAVTARALGGPLFLLPRRMGLPANDQVTLDFVEGMGAASLRVRLYRLNLPGRLYNLGFALVPGTVSASAPPEELWTLTKHLSVPEVPELGLCGAGGATAWHPRMSVGCGRPPDPGKTKGADPRISPGFRAL</sequence>
<evidence type="ECO:0000313" key="3">
    <source>
        <dbReference type="Proteomes" id="UP001516472"/>
    </source>
</evidence>